<dbReference type="Proteomes" id="UP001255856">
    <property type="component" value="Unassembled WGS sequence"/>
</dbReference>
<dbReference type="EMBL" id="JASFZW010000009">
    <property type="protein sequence ID" value="KAK2076687.1"/>
    <property type="molecule type" value="Genomic_DNA"/>
</dbReference>
<dbReference type="Gene3D" id="3.90.1200.10">
    <property type="match status" value="1"/>
</dbReference>
<protein>
    <recommendedName>
        <fullName evidence="3">ethanolamine kinase</fullName>
        <ecNumber evidence="3">2.7.1.82</ecNumber>
    </recommendedName>
</protein>
<sequence>MAGVPHSSLELDPLSSRAELEVGIRAVCRDLLLGWKDLADDAIEITTITGGISNALYKATPTVDGDLGPVLCRVYGLNTDHFIERKKEVAIMQIVNKHGFGTEVLGTFATGRLEAFLPQKCLEPEQLKDPQISAAIARAMARFHAVPGPGPKTPSTPFGRIHEWLDMASGFTWDDPQKREGFEAFDLSELRRQVEEVEALCAAVGGPIVFGHNDLLAGNVMASEAFMQRAKRGERPDPDSDVRASAESDLTFIDFEYADWTPRGFDWGNHFNEFAGFDGNYNNYPTPAEAAVFVRAYMAAERDCEESAVPDADVDRAVIEADLFALASHQYWGAWCFLQAQWSKLDFDYIEYARVRWGESARRHKAVVEAAWRAFL</sequence>
<dbReference type="AlphaFoldDB" id="A0AAD9II67"/>
<proteinExistence type="inferred from homology"/>
<dbReference type="CDD" id="cd05157">
    <property type="entry name" value="ETNK_euk"/>
    <property type="match status" value="1"/>
</dbReference>
<evidence type="ECO:0000256" key="3">
    <source>
        <dbReference type="ARBA" id="ARBA00038874"/>
    </source>
</evidence>
<dbReference type="GO" id="GO:0005737">
    <property type="term" value="C:cytoplasm"/>
    <property type="evidence" value="ECO:0007669"/>
    <property type="project" value="TreeGrafter"/>
</dbReference>
<evidence type="ECO:0000256" key="2">
    <source>
        <dbReference type="ARBA" id="ARBA00038211"/>
    </source>
</evidence>
<dbReference type="GO" id="GO:0004305">
    <property type="term" value="F:ethanolamine kinase activity"/>
    <property type="evidence" value="ECO:0007669"/>
    <property type="project" value="UniProtKB-EC"/>
</dbReference>
<dbReference type="Pfam" id="PF01633">
    <property type="entry name" value="Choline_kinase"/>
    <property type="match status" value="1"/>
</dbReference>
<dbReference type="InterPro" id="IPR011009">
    <property type="entry name" value="Kinase-like_dom_sf"/>
</dbReference>
<evidence type="ECO:0000313" key="5">
    <source>
        <dbReference type="Proteomes" id="UP001255856"/>
    </source>
</evidence>
<evidence type="ECO:0000313" key="4">
    <source>
        <dbReference type="EMBL" id="KAK2076687.1"/>
    </source>
</evidence>
<accession>A0AAD9II67</accession>
<comment type="similarity">
    <text evidence="2">Belongs to the choline/ethanolamine kinase family.</text>
</comment>
<comment type="caution">
    <text evidence="4">The sequence shown here is derived from an EMBL/GenBank/DDBJ whole genome shotgun (WGS) entry which is preliminary data.</text>
</comment>
<dbReference type="PANTHER" id="PTHR22603">
    <property type="entry name" value="CHOLINE/ETHANOALAMINE KINASE"/>
    <property type="match status" value="1"/>
</dbReference>
<reference evidence="4" key="1">
    <citation type="submission" date="2021-01" db="EMBL/GenBank/DDBJ databases">
        <authorList>
            <person name="Eckstrom K.M.E."/>
        </authorList>
    </citation>
    <scope>NUCLEOTIDE SEQUENCE</scope>
    <source>
        <strain evidence="4">UVCC 0001</strain>
    </source>
</reference>
<dbReference type="GO" id="GO:0006646">
    <property type="term" value="P:phosphatidylethanolamine biosynthetic process"/>
    <property type="evidence" value="ECO:0007669"/>
    <property type="project" value="TreeGrafter"/>
</dbReference>
<gene>
    <name evidence="4" type="ORF">QBZ16_005447</name>
</gene>
<dbReference type="SUPFAM" id="SSF56112">
    <property type="entry name" value="Protein kinase-like (PK-like)"/>
    <property type="match status" value="1"/>
</dbReference>
<dbReference type="PANTHER" id="PTHR22603:SF66">
    <property type="entry name" value="ETHANOLAMINE KINASE"/>
    <property type="match status" value="1"/>
</dbReference>
<dbReference type="Gene3D" id="3.30.200.20">
    <property type="entry name" value="Phosphorylase Kinase, domain 1"/>
    <property type="match status" value="1"/>
</dbReference>
<keyword evidence="5" id="KW-1185">Reference proteome</keyword>
<evidence type="ECO:0000256" key="1">
    <source>
        <dbReference type="ARBA" id="ARBA00037883"/>
    </source>
</evidence>
<organism evidence="4 5">
    <name type="scientific">Prototheca wickerhamii</name>
    <dbReference type="NCBI Taxonomy" id="3111"/>
    <lineage>
        <taxon>Eukaryota</taxon>
        <taxon>Viridiplantae</taxon>
        <taxon>Chlorophyta</taxon>
        <taxon>core chlorophytes</taxon>
        <taxon>Trebouxiophyceae</taxon>
        <taxon>Chlorellales</taxon>
        <taxon>Chlorellaceae</taxon>
        <taxon>Prototheca</taxon>
    </lineage>
</organism>
<comment type="pathway">
    <text evidence="1">Phospholipid metabolism; phosphatidylethanolamine biosynthesis; phosphatidylethanolamine from ethanolamine: step 1/3.</text>
</comment>
<name>A0AAD9II67_PROWI</name>
<dbReference type="EC" id="2.7.1.82" evidence="3"/>